<feature type="coiled-coil region" evidence="1">
    <location>
        <begin position="136"/>
        <end position="163"/>
    </location>
</feature>
<evidence type="ECO:0000256" key="1">
    <source>
        <dbReference type="SAM" id="Coils"/>
    </source>
</evidence>
<dbReference type="OrthoDB" id="653560at2"/>
<sequence>MAETATIAPNVTNTLQAGGCETNPCFICWLHEKVEDAPETKGTSFSDTPLHFNLVGVRKETSLSDAFDDRMIVFFKVLAAEQQQAFEKAVEKELRASLESCLGKAPQTVKFIPCSKGLWVAAVFRISTDPGLVERRGDLESKKSKLQADVDAAKGKLEALDKERMVSDERLPKAQEELKAAKEAAAKKKLWKEVGSLEARKKAIPREQQGLEEKVKKLEDQKAKMEAELKAHDESLEEFEISEGNEGWYEEGRALIPPGHYANKYSFFIHKISSAKVFAKDTSLAALTVGYLDGMRIYSVDHVCQNVKDFQGLVVRQVKKASGEELRFSDGSITLELKKSDQGQMEAFYKQGTTSTKLAAGDRVLLKKSVGGTNIHRAHNAKLQEDGTLSGSGSAEGKVADWSEGCQVFPLFNEFNLFLRLCAISKRWRCAAKNKQAGGDDCVRLAGGTGDELGPGEKALIARFGEEFVHSAADLHKDNSARAAKVNPEIRKRTERKQSFTWTEADEKTLSELLKAKADTEKAKDKVDKATLGKIKTQQDKKARRWTDKEEDELQKLIAERDGWRRKYLREKVLKLRADFMRNCDMSGKCSEFFSYTLLQCSASEMVDLQNAWDEKRNTAWDKKLVIGAAK</sequence>
<dbReference type="STRING" id="83449.BON30_03850"/>
<keyword evidence="1" id="KW-0175">Coiled coil</keyword>
<comment type="caution">
    <text evidence="2">The sequence shown here is derived from an EMBL/GenBank/DDBJ whole genome shotgun (WGS) entry which is preliminary data.</text>
</comment>
<dbReference type="EMBL" id="MPIN01000001">
    <property type="protein sequence ID" value="OJH42347.1"/>
    <property type="molecule type" value="Genomic_DNA"/>
</dbReference>
<gene>
    <name evidence="2" type="ORF">BON30_03850</name>
</gene>
<evidence type="ECO:0000313" key="2">
    <source>
        <dbReference type="EMBL" id="OJH42347.1"/>
    </source>
</evidence>
<organism evidence="2 3">
    <name type="scientific">Cystobacter ferrugineus</name>
    <dbReference type="NCBI Taxonomy" id="83449"/>
    <lineage>
        <taxon>Bacteria</taxon>
        <taxon>Pseudomonadati</taxon>
        <taxon>Myxococcota</taxon>
        <taxon>Myxococcia</taxon>
        <taxon>Myxococcales</taxon>
        <taxon>Cystobacterineae</taxon>
        <taxon>Archangiaceae</taxon>
        <taxon>Cystobacter</taxon>
    </lineage>
</organism>
<reference evidence="3" key="1">
    <citation type="submission" date="2016-11" db="EMBL/GenBank/DDBJ databases">
        <authorList>
            <person name="Shukria A."/>
            <person name="Stevens D.C."/>
        </authorList>
    </citation>
    <scope>NUCLEOTIDE SEQUENCE [LARGE SCALE GENOMIC DNA]</scope>
    <source>
        <strain evidence="3">Cbfe23</strain>
    </source>
</reference>
<keyword evidence="3" id="KW-1185">Reference proteome</keyword>
<dbReference type="Proteomes" id="UP000182229">
    <property type="component" value="Unassembled WGS sequence"/>
</dbReference>
<protein>
    <submittedName>
        <fullName evidence="2">Uncharacterized protein</fullName>
    </submittedName>
</protein>
<proteinExistence type="predicted"/>
<dbReference type="AlphaFoldDB" id="A0A1L9BJB7"/>
<feature type="coiled-coil region" evidence="1">
    <location>
        <begin position="201"/>
        <end position="242"/>
    </location>
</feature>
<name>A0A1L9BJB7_9BACT</name>
<reference evidence="2 3" key="2">
    <citation type="submission" date="2016-12" db="EMBL/GenBank/DDBJ databases">
        <title>Draft Genome Sequence of Cystobacter ferrugineus Strain Cbfe23.</title>
        <authorList>
            <person name="Akbar S."/>
            <person name="Dowd S.E."/>
            <person name="Stevens D.C."/>
        </authorList>
    </citation>
    <scope>NUCLEOTIDE SEQUENCE [LARGE SCALE GENOMIC DNA]</scope>
    <source>
        <strain evidence="2 3">Cbfe23</strain>
    </source>
</reference>
<dbReference type="RefSeq" id="WP_071896438.1">
    <property type="nucleotide sequence ID" value="NZ_MPIN01000001.1"/>
</dbReference>
<evidence type="ECO:0000313" key="3">
    <source>
        <dbReference type="Proteomes" id="UP000182229"/>
    </source>
</evidence>
<accession>A0A1L9BJB7</accession>